<dbReference type="InterPro" id="IPR007320">
    <property type="entry name" value="PDCD2_C"/>
</dbReference>
<dbReference type="GO" id="GO:0006915">
    <property type="term" value="P:apoptotic process"/>
    <property type="evidence" value="ECO:0007669"/>
    <property type="project" value="TreeGrafter"/>
</dbReference>
<evidence type="ECO:0000313" key="3">
    <source>
        <dbReference type="EMBL" id="JAC99882.1"/>
    </source>
</evidence>
<feature type="domain" description="Programmed cell death protein 2 C-terminal" evidence="2">
    <location>
        <begin position="398"/>
        <end position="498"/>
    </location>
</feature>
<evidence type="ECO:0000259" key="2">
    <source>
        <dbReference type="Pfam" id="PF04194"/>
    </source>
</evidence>
<gene>
    <name evidence="3" type="primary">PDCD2L</name>
    <name evidence="3" type="ORF">g.20392</name>
</gene>
<dbReference type="GO" id="GO:0005737">
    <property type="term" value="C:cytoplasm"/>
    <property type="evidence" value="ECO:0007669"/>
    <property type="project" value="InterPro"/>
</dbReference>
<feature type="compositionally biased region" description="Acidic residues" evidence="1">
    <location>
        <begin position="209"/>
        <end position="219"/>
    </location>
</feature>
<proteinExistence type="predicted"/>
<sequence>MAKNKSTVYLGFEDEEITSKHGSILNSTVNKIGGTPDWPTGEIKVPSCPLCGTARPLIVQLYAPLEQSKFHRTLYVFACLNPACSQDSKSWLCIRTQHLDTPSEAELINAVPPPLTAGGGGGGGKKKKNYKQAANAMQPQKIAWCSGADDWGETLEESSTVADTGIERMDTGADELQHQNEENGNVVGKNDNSPTRAVHLPHADSGNSDGDEDDDDESNSMDNELVYGFGQLDMHSPQNAVEDPNANCAAGNAAAAAVVEGGAMMGFGGATATICAEIEGAETDVVLVETPVKPERDLIALLKHTATPAALGPLAKISDVTLKPFFIAVDMEQHHKRGEYENYSGALSADHIRELYQEYKRQDEAAHSPNGAGAIGGGVAAAADDQEAYEKALPAHGDVIFHQFVSVLQENPGQIIRYSRDTLPLLMGPLSEPIPKCVNCNGETICEIQILSTLIPKLRLAQNSEPAPIEYGNVLVFTCLKCCWDTPDKMRYERVIVQAEQ</sequence>
<dbReference type="EMBL" id="GBXI01014409">
    <property type="protein sequence ID" value="JAC99882.1"/>
    <property type="molecule type" value="Transcribed_RNA"/>
</dbReference>
<organism evidence="3">
    <name type="scientific">Zeugodacus cucurbitae</name>
    <name type="common">Melon fruit fly</name>
    <name type="synonym">Bactrocera cucurbitae</name>
    <dbReference type="NCBI Taxonomy" id="28588"/>
    <lineage>
        <taxon>Eukaryota</taxon>
        <taxon>Metazoa</taxon>
        <taxon>Ecdysozoa</taxon>
        <taxon>Arthropoda</taxon>
        <taxon>Hexapoda</taxon>
        <taxon>Insecta</taxon>
        <taxon>Pterygota</taxon>
        <taxon>Neoptera</taxon>
        <taxon>Endopterygota</taxon>
        <taxon>Diptera</taxon>
        <taxon>Brachycera</taxon>
        <taxon>Muscomorpha</taxon>
        <taxon>Tephritoidea</taxon>
        <taxon>Tephritidae</taxon>
        <taxon>Zeugodacus</taxon>
        <taxon>Zeugodacus</taxon>
    </lineage>
</organism>
<name>A0A0A1WNA1_ZEUCU</name>
<feature type="region of interest" description="Disordered" evidence="1">
    <location>
        <begin position="180"/>
        <end position="222"/>
    </location>
</feature>
<evidence type="ECO:0000256" key="1">
    <source>
        <dbReference type="SAM" id="MobiDB-lite"/>
    </source>
</evidence>
<dbReference type="PANTHER" id="PTHR46421">
    <property type="entry name" value="PROGRAMMED CELL DEATH PROTEIN 2-LIKE"/>
    <property type="match status" value="1"/>
</dbReference>
<dbReference type="Pfam" id="PF04194">
    <property type="entry name" value="PDCD2_C"/>
    <property type="match status" value="1"/>
</dbReference>
<reference evidence="3" key="2">
    <citation type="journal article" date="2015" name="Gigascience">
        <title>Reconstructing a comprehensive transcriptome assembly of a white-pupal translocated strain of the pest fruit fly Bactrocera cucurbitae.</title>
        <authorList>
            <person name="Sim S.B."/>
            <person name="Calla B."/>
            <person name="Hall B."/>
            <person name="DeRego T."/>
            <person name="Geib S.M."/>
        </authorList>
    </citation>
    <scope>NUCLEOTIDE SEQUENCE</scope>
</reference>
<dbReference type="InterPro" id="IPR052815">
    <property type="entry name" value="PDCD2-like_regulator"/>
</dbReference>
<dbReference type="AlphaFoldDB" id="A0A0A1WNA1"/>
<accession>A0A0A1WNA1</accession>
<dbReference type="PANTHER" id="PTHR46421:SF1">
    <property type="entry name" value="PROGRAMMED CELL DEATH PROTEIN 2-LIKE"/>
    <property type="match status" value="1"/>
</dbReference>
<protein>
    <submittedName>
        <fullName evidence="3">Programmed cell death protein 2-like</fullName>
    </submittedName>
</protein>
<reference evidence="3" key="1">
    <citation type="submission" date="2014-11" db="EMBL/GenBank/DDBJ databases">
        <authorList>
            <person name="Geib S."/>
        </authorList>
    </citation>
    <scope>NUCLEOTIDE SEQUENCE</scope>
</reference>